<comment type="subcellular location">
    <subcellularLocation>
        <location evidence="1 7">Mitochondrion</location>
    </subcellularLocation>
</comment>
<dbReference type="RefSeq" id="XP_044556659.1">
    <property type="nucleotide sequence ID" value="XM_044713620.1"/>
</dbReference>
<dbReference type="InterPro" id="IPR038375">
    <property type="entry name" value="NDUFAF7_sf"/>
</dbReference>
<gene>
    <name evidence="8" type="ORF">FDP41_009640</name>
</gene>
<organism evidence="8 9">
    <name type="scientific">Naegleria fowleri</name>
    <name type="common">Brain eating amoeba</name>
    <dbReference type="NCBI Taxonomy" id="5763"/>
    <lineage>
        <taxon>Eukaryota</taxon>
        <taxon>Discoba</taxon>
        <taxon>Heterolobosea</taxon>
        <taxon>Tetramitia</taxon>
        <taxon>Eutetramitia</taxon>
        <taxon>Vahlkampfiidae</taxon>
        <taxon>Naegleria</taxon>
    </lineage>
</organism>
<keyword evidence="3 7" id="KW-0489">Methyltransferase</keyword>
<comment type="similarity">
    <text evidence="2 7">Belongs to the NDUFAF7 family.</text>
</comment>
<dbReference type="Gene3D" id="3.40.50.12710">
    <property type="match status" value="1"/>
</dbReference>
<evidence type="ECO:0000313" key="8">
    <source>
        <dbReference type="EMBL" id="KAF0971944.1"/>
    </source>
</evidence>
<dbReference type="GO" id="GO:0032259">
    <property type="term" value="P:methylation"/>
    <property type="evidence" value="ECO:0007669"/>
    <property type="project" value="UniProtKB-KW"/>
</dbReference>
<dbReference type="VEuPathDB" id="AmoebaDB:FDP41_009640"/>
<dbReference type="OMA" id="LPFAPNM"/>
<evidence type="ECO:0000256" key="1">
    <source>
        <dbReference type="ARBA" id="ARBA00004173"/>
    </source>
</evidence>
<protein>
    <recommendedName>
        <fullName evidence="7">Protein arginine methyltransferase NDUFAF7</fullName>
        <ecNumber evidence="7">2.1.1.320</ecNumber>
    </recommendedName>
</protein>
<evidence type="ECO:0000256" key="6">
    <source>
        <dbReference type="ARBA" id="ARBA00048612"/>
    </source>
</evidence>
<comment type="function">
    <text evidence="7">Arginine methyltransferase involved in the assembly or stability of mitochondrial NADH:ubiquinone oxidoreductase complex (complex I).</text>
</comment>
<dbReference type="EMBL" id="VFQX01000072">
    <property type="protein sequence ID" value="KAF0971944.1"/>
    <property type="molecule type" value="Genomic_DNA"/>
</dbReference>
<evidence type="ECO:0000256" key="3">
    <source>
        <dbReference type="ARBA" id="ARBA00022603"/>
    </source>
</evidence>
<evidence type="ECO:0000256" key="7">
    <source>
        <dbReference type="RuleBase" id="RU364114"/>
    </source>
</evidence>
<keyword evidence="5 7" id="KW-0496">Mitochondrion</keyword>
<dbReference type="VEuPathDB" id="AmoebaDB:NF0050820"/>
<accession>A0A6A5BCY7</accession>
<sequence>MMKRLFLNDYSISLTRRGTINTAATLSYLPSLLHQTRIRPFHESRVVTYGYQFKERTELVREFIHDSLYNPEYGYFNKKDHELIITHPVLRDEKLTRTDTTETDQFEKDLVNNNLSFDEQMILPFHELQDQLDYLENLSELYQRGPQSWGTPIEIFQPYYGIAIAEYMLRTTFGEGKNENLEKPLKIYEMGGGMGTCARNVLDYLEKEYPEIYKRTEYSIIEISSQLHEQQKIRCARHVKNGKLMLHHASFMDWSNVEQDECFVIAMEVLDNCAHDKVSIDGEGNVLECHVFEDPLTNYYGEVFLPCQDELIIRYLYLSGIIEGDTQNTSNSVSQRYFYKAIEDLRAGKIKKGIRSFFSKSVGGMRSLLMSSIGGDHVMFIPTVQLQIIEKLYQNFPKHRLICADFDYLGTDESGETNLREKRTIFLKKEDITSDENYSIESHSFRSYLVPKGECDIFFATDFATMQQVYGKVCRDNNGMLRGSKVVKSSQFMNQYAQKEKFATKSGYNPLLRDYSNFSFFLS</sequence>
<dbReference type="GO" id="GO:0035243">
    <property type="term" value="F:protein-arginine omega-N symmetric methyltransferase activity"/>
    <property type="evidence" value="ECO:0007669"/>
    <property type="project" value="UniProtKB-EC"/>
</dbReference>
<keyword evidence="4 7" id="KW-0808">Transferase</keyword>
<dbReference type="PANTHER" id="PTHR12049">
    <property type="entry name" value="PROTEIN ARGININE METHYLTRANSFERASE NDUFAF7, MITOCHONDRIAL"/>
    <property type="match status" value="1"/>
</dbReference>
<name>A0A6A5BCY7_NAEFO</name>
<proteinExistence type="inferred from homology"/>
<dbReference type="SUPFAM" id="SSF53335">
    <property type="entry name" value="S-adenosyl-L-methionine-dependent methyltransferases"/>
    <property type="match status" value="1"/>
</dbReference>
<dbReference type="AlphaFoldDB" id="A0A6A5BCY7"/>
<dbReference type="VEuPathDB" id="AmoebaDB:NfTy_087030"/>
<comment type="caution">
    <text evidence="8">The sequence shown here is derived from an EMBL/GenBank/DDBJ whole genome shotgun (WGS) entry which is preliminary data.</text>
</comment>
<comment type="catalytic activity">
    <reaction evidence="6 7">
        <text>L-arginyl-[protein] + 2 S-adenosyl-L-methionine = N(omega),N(omega)'-dimethyl-L-arginyl-[protein] + 2 S-adenosyl-L-homocysteine + 2 H(+)</text>
        <dbReference type="Rhea" id="RHEA:48108"/>
        <dbReference type="Rhea" id="RHEA-COMP:10532"/>
        <dbReference type="Rhea" id="RHEA-COMP:11992"/>
        <dbReference type="ChEBI" id="CHEBI:15378"/>
        <dbReference type="ChEBI" id="CHEBI:29965"/>
        <dbReference type="ChEBI" id="CHEBI:57856"/>
        <dbReference type="ChEBI" id="CHEBI:59789"/>
        <dbReference type="ChEBI" id="CHEBI:88221"/>
        <dbReference type="EC" id="2.1.1.320"/>
    </reaction>
</comment>
<dbReference type="InterPro" id="IPR029063">
    <property type="entry name" value="SAM-dependent_MTases_sf"/>
</dbReference>
<dbReference type="OrthoDB" id="17415at2759"/>
<dbReference type="PANTHER" id="PTHR12049:SF5">
    <property type="entry name" value="PROTEIN ARGININE METHYLTRANSFERASE NDUFAF7 HOMOLOG, MITOCHONDRIAL"/>
    <property type="match status" value="1"/>
</dbReference>
<evidence type="ECO:0000256" key="5">
    <source>
        <dbReference type="ARBA" id="ARBA00023128"/>
    </source>
</evidence>
<evidence type="ECO:0000256" key="2">
    <source>
        <dbReference type="ARBA" id="ARBA00005891"/>
    </source>
</evidence>
<evidence type="ECO:0000256" key="4">
    <source>
        <dbReference type="ARBA" id="ARBA00022679"/>
    </source>
</evidence>
<keyword evidence="9" id="KW-1185">Reference proteome</keyword>
<dbReference type="Pfam" id="PF02636">
    <property type="entry name" value="Methyltransf_28"/>
    <property type="match status" value="1"/>
</dbReference>
<dbReference type="EC" id="2.1.1.320" evidence="7"/>
<reference evidence="8 9" key="1">
    <citation type="journal article" date="2019" name="Sci. Rep.">
        <title>Nanopore sequencing improves the draft genome of the human pathogenic amoeba Naegleria fowleri.</title>
        <authorList>
            <person name="Liechti N."/>
            <person name="Schurch N."/>
            <person name="Bruggmann R."/>
            <person name="Wittwer M."/>
        </authorList>
    </citation>
    <scope>NUCLEOTIDE SEQUENCE [LARGE SCALE GENOMIC DNA]</scope>
    <source>
        <strain evidence="8 9">ATCC 30894</strain>
    </source>
</reference>
<dbReference type="InterPro" id="IPR003788">
    <property type="entry name" value="NDUFAF7"/>
</dbReference>
<dbReference type="GeneID" id="68116855"/>
<evidence type="ECO:0000313" key="9">
    <source>
        <dbReference type="Proteomes" id="UP000444721"/>
    </source>
</evidence>
<dbReference type="GO" id="GO:0005739">
    <property type="term" value="C:mitochondrion"/>
    <property type="evidence" value="ECO:0007669"/>
    <property type="project" value="UniProtKB-SubCell"/>
</dbReference>
<dbReference type="Proteomes" id="UP000444721">
    <property type="component" value="Unassembled WGS sequence"/>
</dbReference>